<feature type="region of interest" description="Disordered" evidence="1">
    <location>
        <begin position="99"/>
        <end position="138"/>
    </location>
</feature>
<feature type="compositionally biased region" description="Polar residues" evidence="1">
    <location>
        <begin position="120"/>
        <end position="130"/>
    </location>
</feature>
<proteinExistence type="predicted"/>
<evidence type="ECO:0000256" key="1">
    <source>
        <dbReference type="SAM" id="MobiDB-lite"/>
    </source>
</evidence>
<dbReference type="PANTHER" id="PTHR35750">
    <property type="entry name" value="PHOSPHOLIPID HYDROPEROXIDE GLUTATHIONE PEROXIDASE"/>
    <property type="match status" value="1"/>
</dbReference>
<protein>
    <submittedName>
        <fullName evidence="2">Uncharacterized protein</fullName>
    </submittedName>
</protein>
<name>A0AAW1RBX7_9CHLO</name>
<comment type="caution">
    <text evidence="2">The sequence shown here is derived from an EMBL/GenBank/DDBJ whole genome shotgun (WGS) entry which is preliminary data.</text>
</comment>
<feature type="compositionally biased region" description="Low complexity" evidence="1">
    <location>
        <begin position="101"/>
        <end position="118"/>
    </location>
</feature>
<keyword evidence="3" id="KW-1185">Reference proteome</keyword>
<evidence type="ECO:0000313" key="2">
    <source>
        <dbReference type="EMBL" id="KAK9831318.1"/>
    </source>
</evidence>
<reference evidence="2 3" key="1">
    <citation type="journal article" date="2024" name="Nat. Commun.">
        <title>Phylogenomics reveals the evolutionary origins of lichenization in chlorophyte algae.</title>
        <authorList>
            <person name="Puginier C."/>
            <person name="Libourel C."/>
            <person name="Otte J."/>
            <person name="Skaloud P."/>
            <person name="Haon M."/>
            <person name="Grisel S."/>
            <person name="Petersen M."/>
            <person name="Berrin J.G."/>
            <person name="Delaux P.M."/>
            <person name="Dal Grande F."/>
            <person name="Keller J."/>
        </authorList>
    </citation>
    <scope>NUCLEOTIDE SEQUENCE [LARGE SCALE GENOMIC DNA]</scope>
    <source>
        <strain evidence="2 3">SAG 245.80</strain>
    </source>
</reference>
<organism evidence="2 3">
    <name type="scientific">Elliptochloris bilobata</name>
    <dbReference type="NCBI Taxonomy" id="381761"/>
    <lineage>
        <taxon>Eukaryota</taxon>
        <taxon>Viridiplantae</taxon>
        <taxon>Chlorophyta</taxon>
        <taxon>core chlorophytes</taxon>
        <taxon>Trebouxiophyceae</taxon>
        <taxon>Trebouxiophyceae incertae sedis</taxon>
        <taxon>Elliptochloris clade</taxon>
        <taxon>Elliptochloris</taxon>
    </lineage>
</organism>
<feature type="compositionally biased region" description="Low complexity" evidence="1">
    <location>
        <begin position="18"/>
        <end position="34"/>
    </location>
</feature>
<feature type="region of interest" description="Disordered" evidence="1">
    <location>
        <begin position="13"/>
        <end position="69"/>
    </location>
</feature>
<dbReference type="Proteomes" id="UP001445335">
    <property type="component" value="Unassembled WGS sequence"/>
</dbReference>
<dbReference type="PANTHER" id="PTHR35750:SF1">
    <property type="entry name" value="PHOSPHOLIPID HYDROPEROXIDE GLUTATHIONE PEROXIDASE"/>
    <property type="match status" value="1"/>
</dbReference>
<feature type="compositionally biased region" description="Basic and acidic residues" evidence="1">
    <location>
        <begin position="38"/>
        <end position="50"/>
    </location>
</feature>
<accession>A0AAW1RBX7</accession>
<dbReference type="AlphaFoldDB" id="A0AAW1RBX7"/>
<dbReference type="EMBL" id="JALJOU010000047">
    <property type="protein sequence ID" value="KAK9831318.1"/>
    <property type="molecule type" value="Genomic_DNA"/>
</dbReference>
<evidence type="ECO:0000313" key="3">
    <source>
        <dbReference type="Proteomes" id="UP001445335"/>
    </source>
</evidence>
<gene>
    <name evidence="2" type="ORF">WJX81_001706</name>
</gene>
<sequence>MEFFKKVKRYVLGEDAMEQQPQQQAEASTSAPQPDDADLARARRAAEARRRACAAAAPPPEPVLQSAGYGASGGVQGLNWYREQLREDRDGDIADEFLVEPSAAPAPHRAAPAQPADPVGSQQAPPSAQPRTDPALKVQHRNLKAARRATLLRGPRF</sequence>